<accession>A0A9Q5HQZ8</accession>
<organism evidence="3 4">
    <name type="scientific">Sanghuangporus baumii</name>
    <name type="common">Phellinus baumii</name>
    <dbReference type="NCBI Taxonomy" id="108892"/>
    <lineage>
        <taxon>Eukaryota</taxon>
        <taxon>Fungi</taxon>
        <taxon>Dikarya</taxon>
        <taxon>Basidiomycota</taxon>
        <taxon>Agaricomycotina</taxon>
        <taxon>Agaricomycetes</taxon>
        <taxon>Hymenochaetales</taxon>
        <taxon>Hymenochaetaceae</taxon>
        <taxon>Sanghuangporus</taxon>
    </lineage>
</organism>
<feature type="region of interest" description="Disordered" evidence="1">
    <location>
        <begin position="293"/>
        <end position="388"/>
    </location>
</feature>
<dbReference type="OrthoDB" id="10006572at2759"/>
<dbReference type="InterPro" id="IPR000818">
    <property type="entry name" value="TEA/ATTS_dom"/>
</dbReference>
<proteinExistence type="predicted"/>
<evidence type="ECO:0000313" key="3">
    <source>
        <dbReference type="EMBL" id="OCB84336.1"/>
    </source>
</evidence>
<feature type="compositionally biased region" description="Low complexity" evidence="1">
    <location>
        <begin position="303"/>
        <end position="334"/>
    </location>
</feature>
<dbReference type="Proteomes" id="UP000757232">
    <property type="component" value="Unassembled WGS sequence"/>
</dbReference>
<comment type="caution">
    <text evidence="3">The sequence shown here is derived from an EMBL/GenBank/DDBJ whole genome shotgun (WGS) entry which is preliminary data.</text>
</comment>
<evidence type="ECO:0000256" key="1">
    <source>
        <dbReference type="SAM" id="MobiDB-lite"/>
    </source>
</evidence>
<feature type="region of interest" description="Disordered" evidence="1">
    <location>
        <begin position="161"/>
        <end position="201"/>
    </location>
</feature>
<dbReference type="Pfam" id="PF01285">
    <property type="entry name" value="TEA"/>
    <property type="match status" value="1"/>
</dbReference>
<dbReference type="GO" id="GO:0003700">
    <property type="term" value="F:DNA-binding transcription factor activity"/>
    <property type="evidence" value="ECO:0007669"/>
    <property type="project" value="InterPro"/>
</dbReference>
<dbReference type="AlphaFoldDB" id="A0A9Q5HQZ8"/>
<keyword evidence="4" id="KW-1185">Reference proteome</keyword>
<dbReference type="EMBL" id="LNZH02000216">
    <property type="protein sequence ID" value="OCB84336.1"/>
    <property type="molecule type" value="Genomic_DNA"/>
</dbReference>
<name>A0A9Q5HQZ8_SANBA</name>
<sequence>MFSPPLRRSSPGPDLYILPAVIHPTCHKPENSLDDVHVSTRPCLKRQATAPLPSHFTVLTKKKRETFLYNALWSDEVHAAFLEALQKHPPSSTWRLDEACKDIPDDDQADYCRIIQDYILSKTGCPHSVEQISEQINIVLSSPLATPLVKTPADDELVSLAESEQAHAREPESNTKFNSSRAWQPERATVRASESSSMSRRRKACNRPILNLHVDLPPVSSHFGLGISPNAEESDSRPVSPGLTPYSVACRPFENLQDGLSPSTPLEQCHKGPLVPPEIPRVVDIRRHNVGRWIPTPTEGVLPSPSYASSASSPTSIASPEGSDSSSGSSVKSSATERMQPRPKLTKKTLSWLSMPKHASQTLDFSLNGHHEEVPHSPAVECSMVSDS</sequence>
<feature type="compositionally biased region" description="Basic and acidic residues" evidence="1">
    <location>
        <begin position="164"/>
        <end position="173"/>
    </location>
</feature>
<feature type="domain" description="TEA" evidence="2">
    <location>
        <begin position="71"/>
        <end position="136"/>
    </location>
</feature>
<evidence type="ECO:0000313" key="4">
    <source>
        <dbReference type="Proteomes" id="UP000757232"/>
    </source>
</evidence>
<reference evidence="3" key="1">
    <citation type="submission" date="2016-06" db="EMBL/GenBank/DDBJ databases">
        <title>Draft Genome sequence of the fungus Inonotus baumii.</title>
        <authorList>
            <person name="Zhu H."/>
            <person name="Lin W."/>
        </authorList>
    </citation>
    <scope>NUCLEOTIDE SEQUENCE</scope>
    <source>
        <strain evidence="3">821</strain>
    </source>
</reference>
<evidence type="ECO:0000259" key="2">
    <source>
        <dbReference type="Pfam" id="PF01285"/>
    </source>
</evidence>
<protein>
    <recommendedName>
        <fullName evidence="2">TEA domain-containing protein</fullName>
    </recommendedName>
</protein>
<gene>
    <name evidence="3" type="ORF">A7U60_g9016</name>
</gene>